<comment type="catalytic activity">
    <reaction evidence="10">
        <text>L-histidinol phosphate + H2O = L-histidinol + phosphate</text>
        <dbReference type="Rhea" id="RHEA:14465"/>
        <dbReference type="ChEBI" id="CHEBI:15377"/>
        <dbReference type="ChEBI" id="CHEBI:43474"/>
        <dbReference type="ChEBI" id="CHEBI:57699"/>
        <dbReference type="ChEBI" id="CHEBI:57980"/>
        <dbReference type="EC" id="3.1.3.15"/>
    </reaction>
</comment>
<gene>
    <name evidence="13" type="ORF">GCM10011348_21100</name>
</gene>
<dbReference type="SUPFAM" id="SSF56655">
    <property type="entry name" value="Carbohydrate phosphatase"/>
    <property type="match status" value="1"/>
</dbReference>
<dbReference type="GO" id="GO:0004401">
    <property type="term" value="F:histidinol-phosphatase activity"/>
    <property type="evidence" value="ECO:0007669"/>
    <property type="project" value="UniProtKB-UniRule"/>
</dbReference>
<dbReference type="InterPro" id="IPR000760">
    <property type="entry name" value="Inositol_monophosphatase-like"/>
</dbReference>
<evidence type="ECO:0000256" key="4">
    <source>
        <dbReference type="ARBA" id="ARBA00013085"/>
    </source>
</evidence>
<dbReference type="PRINTS" id="PR00377">
    <property type="entry name" value="IMPHPHTASES"/>
</dbReference>
<sequence>MLSHEEIEERLAFARTVVEDAGEIALRYFRQPIEVENKLAGAEFDPVTRADREVEARIRHQLGGAYPDDSIIGEEEGTSAGSSGVAWVIDPIDGTRAFISGVPAWGTLVGLMDGARCVGGLMHQPYIGETFIGSAAGAMLHHRGEHVALKARAGAQLSDAILYCTHPKHFETEADLAAFYRVAEASRLYRFGGDCYSYCLLAQGQIDLVIEGGLQPYDIIPLIPLIEAAGGVVTDWDGKPALSGGNIIAAANPRLHVEALEMLNNV</sequence>
<reference evidence="13 14" key="1">
    <citation type="journal article" date="2014" name="Int. J. Syst. Evol. Microbiol.">
        <title>Complete genome sequence of Corynebacterium casei LMG S-19264T (=DSM 44701T), isolated from a smear-ripened cheese.</title>
        <authorList>
            <consortium name="US DOE Joint Genome Institute (JGI-PGF)"/>
            <person name="Walter F."/>
            <person name="Albersmeier A."/>
            <person name="Kalinowski J."/>
            <person name="Ruckert C."/>
        </authorList>
    </citation>
    <scope>NUCLEOTIDE SEQUENCE [LARGE SCALE GENOMIC DNA]</scope>
    <source>
        <strain evidence="13 14">CGMCC 1.7286</strain>
    </source>
</reference>
<evidence type="ECO:0000256" key="2">
    <source>
        <dbReference type="ARBA" id="ARBA00004970"/>
    </source>
</evidence>
<dbReference type="GO" id="GO:0046872">
    <property type="term" value="F:metal ion binding"/>
    <property type="evidence" value="ECO:0007669"/>
    <property type="project" value="UniProtKB-KW"/>
</dbReference>
<dbReference type="EC" id="3.1.3.15" evidence="4 11"/>
<dbReference type="AlphaFoldDB" id="A0A918DRY0"/>
<dbReference type="PANTHER" id="PTHR20854:SF4">
    <property type="entry name" value="INOSITOL-1-MONOPHOSPHATASE-RELATED"/>
    <property type="match status" value="1"/>
</dbReference>
<dbReference type="EMBL" id="BMLT01000005">
    <property type="protein sequence ID" value="GGO81642.1"/>
    <property type="molecule type" value="Genomic_DNA"/>
</dbReference>
<evidence type="ECO:0000256" key="12">
    <source>
        <dbReference type="PIRSR" id="PIRSR600760-2"/>
    </source>
</evidence>
<evidence type="ECO:0000256" key="3">
    <source>
        <dbReference type="ARBA" id="ARBA00009759"/>
    </source>
</evidence>
<dbReference type="Gene3D" id="3.30.540.10">
    <property type="entry name" value="Fructose-1,6-Bisphosphatase, subunit A, domain 1"/>
    <property type="match status" value="1"/>
</dbReference>
<keyword evidence="7" id="KW-0378">Hydrolase</keyword>
<feature type="binding site" evidence="12">
    <location>
        <position position="218"/>
    </location>
    <ligand>
        <name>Mg(2+)</name>
        <dbReference type="ChEBI" id="CHEBI:18420"/>
        <label>1</label>
        <note>catalytic</note>
    </ligand>
</feature>
<keyword evidence="9" id="KW-0368">Histidine biosynthesis</keyword>
<evidence type="ECO:0000256" key="6">
    <source>
        <dbReference type="ARBA" id="ARBA00022723"/>
    </source>
</evidence>
<dbReference type="CDD" id="cd01641">
    <property type="entry name" value="Bacterial_IMPase_like_1"/>
    <property type="match status" value="1"/>
</dbReference>
<dbReference type="GO" id="GO:0008934">
    <property type="term" value="F:inositol monophosphate 1-phosphatase activity"/>
    <property type="evidence" value="ECO:0007669"/>
    <property type="project" value="TreeGrafter"/>
</dbReference>
<comment type="cofactor">
    <cofactor evidence="1 12">
        <name>Mg(2+)</name>
        <dbReference type="ChEBI" id="CHEBI:18420"/>
    </cofactor>
</comment>
<feature type="binding site" evidence="12">
    <location>
        <position position="90"/>
    </location>
    <ligand>
        <name>Mg(2+)</name>
        <dbReference type="ChEBI" id="CHEBI:18420"/>
        <label>2</label>
    </ligand>
</feature>
<dbReference type="GO" id="GO:0000105">
    <property type="term" value="P:L-histidine biosynthetic process"/>
    <property type="evidence" value="ECO:0007669"/>
    <property type="project" value="UniProtKB-UniRule"/>
</dbReference>
<comment type="pathway">
    <text evidence="2">Amino-acid biosynthesis; L-histidine biosynthesis; L-histidine from 5-phospho-alpha-D-ribose 1-diphosphate: step 8/9.</text>
</comment>
<comment type="caution">
    <text evidence="13">The sequence shown here is derived from an EMBL/GenBank/DDBJ whole genome shotgun (WGS) entry which is preliminary data.</text>
</comment>
<keyword evidence="6 12" id="KW-0479">Metal-binding</keyword>
<evidence type="ECO:0000313" key="14">
    <source>
        <dbReference type="Proteomes" id="UP000599578"/>
    </source>
</evidence>
<dbReference type="NCBIfam" id="TIGR02067">
    <property type="entry name" value="his_9_HisN"/>
    <property type="match status" value="1"/>
</dbReference>
<feature type="binding site" evidence="12">
    <location>
        <position position="93"/>
    </location>
    <ligand>
        <name>Mg(2+)</name>
        <dbReference type="ChEBI" id="CHEBI:18420"/>
        <label>2</label>
    </ligand>
</feature>
<comment type="similarity">
    <text evidence="3">Belongs to the inositol monophosphatase superfamily.</text>
</comment>
<evidence type="ECO:0000256" key="5">
    <source>
        <dbReference type="ARBA" id="ARBA00022605"/>
    </source>
</evidence>
<keyword evidence="5" id="KW-0028">Amino-acid biosynthesis</keyword>
<dbReference type="PROSITE" id="PS00629">
    <property type="entry name" value="IMP_1"/>
    <property type="match status" value="1"/>
</dbReference>
<dbReference type="InterPro" id="IPR011809">
    <property type="entry name" value="His_9_proposed"/>
</dbReference>
<dbReference type="GO" id="GO:0006020">
    <property type="term" value="P:inositol metabolic process"/>
    <property type="evidence" value="ECO:0007669"/>
    <property type="project" value="TreeGrafter"/>
</dbReference>
<dbReference type="InterPro" id="IPR020583">
    <property type="entry name" value="Inositol_monoP_metal-BS"/>
</dbReference>
<dbReference type="GO" id="GO:0007165">
    <property type="term" value="P:signal transduction"/>
    <property type="evidence" value="ECO:0007669"/>
    <property type="project" value="TreeGrafter"/>
</dbReference>
<evidence type="ECO:0000256" key="10">
    <source>
        <dbReference type="ARBA" id="ARBA00049158"/>
    </source>
</evidence>
<organism evidence="13 14">
    <name type="scientific">Marinobacterium nitratireducens</name>
    <dbReference type="NCBI Taxonomy" id="518897"/>
    <lineage>
        <taxon>Bacteria</taxon>
        <taxon>Pseudomonadati</taxon>
        <taxon>Pseudomonadota</taxon>
        <taxon>Gammaproteobacteria</taxon>
        <taxon>Oceanospirillales</taxon>
        <taxon>Oceanospirillaceae</taxon>
        <taxon>Marinobacterium</taxon>
    </lineage>
</organism>
<evidence type="ECO:0000256" key="9">
    <source>
        <dbReference type="ARBA" id="ARBA00023102"/>
    </source>
</evidence>
<dbReference type="Pfam" id="PF00459">
    <property type="entry name" value="Inositol_P"/>
    <property type="match status" value="1"/>
</dbReference>
<proteinExistence type="inferred from homology"/>
<name>A0A918DRY0_9GAMM</name>
<feature type="binding site" evidence="12">
    <location>
        <position position="74"/>
    </location>
    <ligand>
        <name>Mg(2+)</name>
        <dbReference type="ChEBI" id="CHEBI:18420"/>
        <label>1</label>
        <note>catalytic</note>
    </ligand>
</feature>
<dbReference type="RefSeq" id="WP_188860564.1">
    <property type="nucleotide sequence ID" value="NZ_BMLT01000005.1"/>
</dbReference>
<protein>
    <recommendedName>
        <fullName evidence="4 11">Histidinol-phosphatase</fullName>
        <ecNumber evidence="4 11">3.1.3.15</ecNumber>
    </recommendedName>
</protein>
<evidence type="ECO:0000313" key="13">
    <source>
        <dbReference type="EMBL" id="GGO81642.1"/>
    </source>
</evidence>
<keyword evidence="14" id="KW-1185">Reference proteome</keyword>
<evidence type="ECO:0000256" key="1">
    <source>
        <dbReference type="ARBA" id="ARBA00001946"/>
    </source>
</evidence>
<dbReference type="Proteomes" id="UP000599578">
    <property type="component" value="Unassembled WGS sequence"/>
</dbReference>
<dbReference type="PANTHER" id="PTHR20854">
    <property type="entry name" value="INOSITOL MONOPHOSPHATASE"/>
    <property type="match status" value="1"/>
</dbReference>
<evidence type="ECO:0000256" key="8">
    <source>
        <dbReference type="ARBA" id="ARBA00022842"/>
    </source>
</evidence>
<evidence type="ECO:0000256" key="7">
    <source>
        <dbReference type="ARBA" id="ARBA00022801"/>
    </source>
</evidence>
<evidence type="ECO:0000256" key="11">
    <source>
        <dbReference type="NCBIfam" id="TIGR02067"/>
    </source>
</evidence>
<feature type="binding site" evidence="12">
    <location>
        <position position="92"/>
    </location>
    <ligand>
        <name>Mg(2+)</name>
        <dbReference type="ChEBI" id="CHEBI:18420"/>
        <label>1</label>
        <note>catalytic</note>
    </ligand>
</feature>
<accession>A0A918DRY0</accession>
<dbReference type="Gene3D" id="3.40.190.80">
    <property type="match status" value="1"/>
</dbReference>
<keyword evidence="8 12" id="KW-0460">Magnesium</keyword>